<name>A0A9K3D4E2_9EUKA</name>
<dbReference type="AlphaFoldDB" id="A0A9K3D4E2"/>
<gene>
    <name evidence="1" type="ORF">KIPB_009757</name>
</gene>
<dbReference type="Proteomes" id="UP000265618">
    <property type="component" value="Unassembled WGS sequence"/>
</dbReference>
<organism evidence="1 2">
    <name type="scientific">Kipferlia bialata</name>
    <dbReference type="NCBI Taxonomy" id="797122"/>
    <lineage>
        <taxon>Eukaryota</taxon>
        <taxon>Metamonada</taxon>
        <taxon>Carpediemonas-like organisms</taxon>
        <taxon>Kipferlia</taxon>
    </lineage>
</organism>
<evidence type="ECO:0000313" key="1">
    <source>
        <dbReference type="EMBL" id="GIQ87668.1"/>
    </source>
</evidence>
<evidence type="ECO:0000313" key="2">
    <source>
        <dbReference type="Proteomes" id="UP000265618"/>
    </source>
</evidence>
<keyword evidence="2" id="KW-1185">Reference proteome</keyword>
<dbReference type="EMBL" id="BDIP01003408">
    <property type="protein sequence ID" value="GIQ87668.1"/>
    <property type="molecule type" value="Genomic_DNA"/>
</dbReference>
<comment type="caution">
    <text evidence="1">The sequence shown here is derived from an EMBL/GenBank/DDBJ whole genome shotgun (WGS) entry which is preliminary data.</text>
</comment>
<sequence length="130" mass="13817">YAAWFIPSDLTGGECPVVLSETLMPKCPVVLSETLMPKVGLGCGSDSDSGEEDGAELTAKDVSNNKWFASTAYYIGGKPAHNTACEWMNTHLTETFWRRGTADPGQNLYVCGGKTAEGDVIGLYAAGVFT</sequence>
<feature type="non-terminal residue" evidence="1">
    <location>
        <position position="1"/>
    </location>
</feature>
<proteinExistence type="predicted"/>
<reference evidence="1 2" key="1">
    <citation type="journal article" date="2018" name="PLoS ONE">
        <title>The draft genome of Kipferlia bialata reveals reductive genome evolution in fornicate parasites.</title>
        <authorList>
            <person name="Tanifuji G."/>
            <person name="Takabayashi S."/>
            <person name="Kume K."/>
            <person name="Takagi M."/>
            <person name="Nakayama T."/>
            <person name="Kamikawa R."/>
            <person name="Inagaki Y."/>
            <person name="Hashimoto T."/>
        </authorList>
    </citation>
    <scope>NUCLEOTIDE SEQUENCE [LARGE SCALE GENOMIC DNA]</scope>
    <source>
        <strain evidence="1">NY0173</strain>
    </source>
</reference>
<accession>A0A9K3D4E2</accession>
<protein>
    <submittedName>
        <fullName evidence="1">Uncharacterized protein</fullName>
    </submittedName>
</protein>